<organism evidence="8 9">
    <name type="scientific">Clarias magur</name>
    <name type="common">Asian catfish</name>
    <name type="synonym">Macropteronotus magur</name>
    <dbReference type="NCBI Taxonomy" id="1594786"/>
    <lineage>
        <taxon>Eukaryota</taxon>
        <taxon>Metazoa</taxon>
        <taxon>Chordata</taxon>
        <taxon>Craniata</taxon>
        <taxon>Vertebrata</taxon>
        <taxon>Euteleostomi</taxon>
        <taxon>Actinopterygii</taxon>
        <taxon>Neopterygii</taxon>
        <taxon>Teleostei</taxon>
        <taxon>Ostariophysi</taxon>
        <taxon>Siluriformes</taxon>
        <taxon>Clariidae</taxon>
        <taxon>Clarias</taxon>
    </lineage>
</organism>
<dbReference type="InterPro" id="IPR051374">
    <property type="entry name" value="Ataxin-10/CTR86_families"/>
</dbReference>
<evidence type="ECO:0000256" key="1">
    <source>
        <dbReference type="ARBA" id="ARBA00004214"/>
    </source>
</evidence>
<dbReference type="OrthoDB" id="379794at2759"/>
<dbReference type="InterPro" id="IPR016024">
    <property type="entry name" value="ARM-type_fold"/>
</dbReference>
<reference evidence="8" key="1">
    <citation type="submission" date="2020-07" db="EMBL/GenBank/DDBJ databases">
        <title>Clarias magur genome sequencing, assembly and annotation.</title>
        <authorList>
            <person name="Kushwaha B."/>
            <person name="Kumar R."/>
            <person name="Das P."/>
            <person name="Joshi C.G."/>
            <person name="Kumar D."/>
            <person name="Nagpure N.S."/>
            <person name="Pandey M."/>
            <person name="Agarwal S."/>
            <person name="Srivastava S."/>
            <person name="Singh M."/>
            <person name="Sahoo L."/>
            <person name="Jayasankar P."/>
            <person name="Meher P.K."/>
            <person name="Koringa P.G."/>
            <person name="Iquebal M.A."/>
            <person name="Das S.P."/>
            <person name="Bit A."/>
            <person name="Patnaik S."/>
            <person name="Patel N."/>
            <person name="Shah T.M."/>
            <person name="Hinsu A."/>
            <person name="Jena J.K."/>
        </authorList>
    </citation>
    <scope>NUCLEOTIDE SEQUENCE</scope>
    <source>
        <strain evidence="8">CIFAMagur01</strain>
        <tissue evidence="8">Testis</tissue>
    </source>
</reference>
<dbReference type="GO" id="GO:0031175">
    <property type="term" value="P:neuron projection development"/>
    <property type="evidence" value="ECO:0007669"/>
    <property type="project" value="TreeGrafter"/>
</dbReference>
<dbReference type="SUPFAM" id="SSF48371">
    <property type="entry name" value="ARM repeat"/>
    <property type="match status" value="1"/>
</dbReference>
<dbReference type="InterPro" id="IPR019156">
    <property type="entry name" value="Ataxin-10_domain"/>
</dbReference>
<dbReference type="Proteomes" id="UP000727407">
    <property type="component" value="Unassembled WGS sequence"/>
</dbReference>
<dbReference type="EMBL" id="QNUK01000157">
    <property type="protein sequence ID" value="KAF5899747.1"/>
    <property type="molecule type" value="Genomic_DNA"/>
</dbReference>
<evidence type="ECO:0000256" key="6">
    <source>
        <dbReference type="ARBA" id="ARBA00045173"/>
    </source>
</evidence>
<dbReference type="InterPro" id="IPR011989">
    <property type="entry name" value="ARM-like"/>
</dbReference>
<dbReference type="GO" id="GO:0005829">
    <property type="term" value="C:cytosol"/>
    <property type="evidence" value="ECO:0007669"/>
    <property type="project" value="TreeGrafter"/>
</dbReference>
<evidence type="ECO:0000313" key="8">
    <source>
        <dbReference type="EMBL" id="KAF5899747.1"/>
    </source>
</evidence>
<dbReference type="GO" id="GO:0051301">
    <property type="term" value="P:cell division"/>
    <property type="evidence" value="ECO:0007669"/>
    <property type="project" value="UniProtKB-KW"/>
</dbReference>
<comment type="subcellular location">
    <subcellularLocation>
        <location evidence="1">Midbody</location>
    </subcellularLocation>
</comment>
<evidence type="ECO:0000256" key="4">
    <source>
        <dbReference type="ARBA" id="ARBA00022618"/>
    </source>
</evidence>
<feature type="domain" description="Ataxin-10" evidence="7">
    <location>
        <begin position="368"/>
        <end position="410"/>
    </location>
</feature>
<proteinExistence type="inferred from homology"/>
<dbReference type="Pfam" id="PF09759">
    <property type="entry name" value="Atx10homo_assoc"/>
    <property type="match status" value="1"/>
</dbReference>
<protein>
    <recommendedName>
        <fullName evidence="3">Ataxin-10</fullName>
    </recommendedName>
</protein>
<keyword evidence="5" id="KW-0131">Cell cycle</keyword>
<dbReference type="AlphaFoldDB" id="A0A8J4X0Z3"/>
<evidence type="ECO:0000259" key="7">
    <source>
        <dbReference type="Pfam" id="PF09759"/>
    </source>
</evidence>
<name>A0A8J4X0Z3_CLAMG</name>
<evidence type="ECO:0000313" key="9">
    <source>
        <dbReference type="Proteomes" id="UP000727407"/>
    </source>
</evidence>
<sequence length="410" mass="45720">MLSMNSAMDEMLCADRLTVEHLSSLQSVTKALRDEQLRCGVENEVLHSLSALLLRLSDNLQEDHEAQTVPICLQLTAECFRAQRNSCVQCPRNQHILRDQGCIQVTLRILGKLLSLVPGASDHRLEALRCGIQFLGNAAVGNQLCKDDIWACGFPHMFLDLLEVNDEKAVAYACMVIYTCLDTKKTEQLGTDPIKLKVALKISELCRTLLDIDWTVLIVTQHFLKCSELTEKLYTEMDHNERLTLLELVSAHLGEVKEDECVIPLRTAQFFALSFQHNCKAVLSLSSVSSTDEQALAVIRLLDILCDMTSGLRKFMALQDHPDLLQTTIELLKEVHFLGKASKNVFSAAQDFSLTSSDKVSTHPALSFKAHLIRLMGNLCHGHAANQNQVRELDGIALILDNCNIDSNNP</sequence>
<comment type="similarity">
    <text evidence="2">Belongs to the ataxin-10 family.</text>
</comment>
<dbReference type="GO" id="GO:0030496">
    <property type="term" value="C:midbody"/>
    <property type="evidence" value="ECO:0007669"/>
    <property type="project" value="UniProtKB-SubCell"/>
</dbReference>
<evidence type="ECO:0000256" key="2">
    <source>
        <dbReference type="ARBA" id="ARBA00008384"/>
    </source>
</evidence>
<dbReference type="PANTHER" id="PTHR13255">
    <property type="entry name" value="ATAXIN-10"/>
    <property type="match status" value="1"/>
</dbReference>
<gene>
    <name evidence="8" type="ORF">DAT39_010521</name>
</gene>
<dbReference type="PANTHER" id="PTHR13255:SF0">
    <property type="entry name" value="ATAXIN-10"/>
    <property type="match status" value="1"/>
</dbReference>
<accession>A0A8J4X0Z3</accession>
<comment type="function">
    <text evidence="6">May play a role in the regulation of cytokinesis. May play a role in signaling by stimulating protein glycosylation. Induces neuritogenesis by activating the Ras-MAP kinase pathway and is necessary for the survival of cerebellar neurons. Does not appear to play a major role in ciliogenesis.</text>
</comment>
<feature type="non-terminal residue" evidence="8">
    <location>
        <position position="410"/>
    </location>
</feature>
<comment type="caution">
    <text evidence="8">The sequence shown here is derived from an EMBL/GenBank/DDBJ whole genome shotgun (WGS) entry which is preliminary data.</text>
</comment>
<dbReference type="Gene3D" id="1.25.10.10">
    <property type="entry name" value="Leucine-rich Repeat Variant"/>
    <property type="match status" value="1"/>
</dbReference>
<keyword evidence="9" id="KW-1185">Reference proteome</keyword>
<evidence type="ECO:0000256" key="3">
    <source>
        <dbReference type="ARBA" id="ARBA00018804"/>
    </source>
</evidence>
<evidence type="ECO:0000256" key="5">
    <source>
        <dbReference type="ARBA" id="ARBA00023306"/>
    </source>
</evidence>
<keyword evidence="4" id="KW-0132">Cell division</keyword>